<dbReference type="InterPro" id="IPR036961">
    <property type="entry name" value="Kinesin_motor_dom_sf"/>
</dbReference>
<keyword evidence="7 14" id="KW-1133">Transmembrane helix</keyword>
<dbReference type="EMBL" id="MCFG01000329">
    <property type="protein sequence ID" value="ORX75918.1"/>
    <property type="molecule type" value="Genomic_DNA"/>
</dbReference>
<dbReference type="InterPro" id="IPR014876">
    <property type="entry name" value="DEK_C"/>
</dbReference>
<keyword evidence="8 12" id="KW-0518">Myosin</keyword>
<dbReference type="GO" id="GO:0005886">
    <property type="term" value="C:plasma membrane"/>
    <property type="evidence" value="ECO:0007669"/>
    <property type="project" value="UniProtKB-SubCell"/>
</dbReference>
<dbReference type="Gene3D" id="1.20.58.530">
    <property type="match status" value="1"/>
</dbReference>
<protein>
    <recommendedName>
        <fullName evidence="2">chitin synthase</fullName>
        <ecNumber evidence="2">2.4.1.16</ecNumber>
    </recommendedName>
</protein>
<comment type="caution">
    <text evidence="17">The sequence shown here is derived from an EMBL/GenBank/DDBJ whole genome shotgun (WGS) entry which is preliminary data.</text>
</comment>
<evidence type="ECO:0000256" key="7">
    <source>
        <dbReference type="ARBA" id="ARBA00022989"/>
    </source>
</evidence>
<evidence type="ECO:0000256" key="4">
    <source>
        <dbReference type="ARBA" id="ARBA00022676"/>
    </source>
</evidence>
<evidence type="ECO:0000259" key="15">
    <source>
        <dbReference type="PROSITE" id="PS51456"/>
    </source>
</evidence>
<feature type="transmembrane region" description="Helical" evidence="14">
    <location>
        <begin position="1576"/>
        <end position="1595"/>
    </location>
</feature>
<feature type="domain" description="Myosin motor" evidence="15">
    <location>
        <begin position="11"/>
        <end position="725"/>
    </location>
</feature>
<dbReference type="Gene3D" id="1.10.10.60">
    <property type="entry name" value="Homeodomain-like"/>
    <property type="match status" value="1"/>
</dbReference>
<dbReference type="GO" id="GO:0003779">
    <property type="term" value="F:actin binding"/>
    <property type="evidence" value="ECO:0007669"/>
    <property type="project" value="UniProtKB-KW"/>
</dbReference>
<evidence type="ECO:0000256" key="8">
    <source>
        <dbReference type="ARBA" id="ARBA00023123"/>
    </source>
</evidence>
<dbReference type="Pfam" id="PF00063">
    <property type="entry name" value="Myosin_head"/>
    <property type="match status" value="1"/>
</dbReference>
<feature type="region of interest" description="Actin-binding" evidence="12">
    <location>
        <begin position="603"/>
        <end position="625"/>
    </location>
</feature>
<dbReference type="Proteomes" id="UP000193944">
    <property type="component" value="Unassembled WGS sequence"/>
</dbReference>
<dbReference type="PROSITE" id="PS51456">
    <property type="entry name" value="MYOSIN_MOTOR"/>
    <property type="match status" value="1"/>
</dbReference>
<keyword evidence="12" id="KW-0009">Actin-binding</keyword>
<feature type="transmembrane region" description="Helical" evidence="14">
    <location>
        <begin position="1152"/>
        <end position="1171"/>
    </location>
</feature>
<gene>
    <name evidence="17" type="ORF">BCR32DRAFT_284732</name>
</gene>
<accession>A0A1Y1WRL7</accession>
<dbReference type="STRING" id="1754192.A0A1Y1WRL7"/>
<dbReference type="SUPFAM" id="SSF109715">
    <property type="entry name" value="DEK C-terminal domain"/>
    <property type="match status" value="1"/>
</dbReference>
<dbReference type="Gene3D" id="3.40.850.10">
    <property type="entry name" value="Kinesin motor domain"/>
    <property type="match status" value="1"/>
</dbReference>
<dbReference type="GO" id="GO:0004100">
    <property type="term" value="F:chitin synthase activity"/>
    <property type="evidence" value="ECO:0007669"/>
    <property type="project" value="UniProtKB-EC"/>
</dbReference>
<sequence length="1838" mass="211696">MVRGKKPQLSASKEDIRELDPLTSETIVNNLRDRYSNNAFYTRIGSNLMVAVNPNRRTDSISEETELEYLEDAMDTSNENSKKKLPPHVYEIASKAYLHLCRNGEDQSIILRGLSGSGKSFTRDILVKYLCDLSKGKKKSKIRIGIKNTAVILNAFGNARTILNPDASRYGKYTEIQYDSHGKIIGAKICDYLLEKNRITDIPSGERSYHVFYYLFAGASVEEKNYWRLGEATNYYYMGDQRSIQQTDEGKFKELTDAMKTVGIGRSAQNQIFQLLTAILQLGNLQFVDVGDMANEPCQIRNPDLLEVIAETLGIHPRNLETVLTYKTMYIKRELCSVFLNAETAIIQRDSLAKCLYSLLFRWIVEHINNRLCKTEEETANFIGITDFPGFQNKQDNQLQELLSHYMNEHTNQFINQQIFEIPLSDYKTQNIRVQEYHYIPNNEIIQLYEKTNGIITVLDSECNRTRKNQDRLLGKINALAEGTTIIAPARNGFTIQHYEGDVTYNVDDLLESNMDSMNSDFVSLIRGSGEMPESNNEFIKSIFSDKAVTTQTLTSTSNNIVDAQQSKLPSRSPSTKRKQRKLEKKRQNEVIQTVGSHITMTMNELFESLSETNPWFIMCIKPNEDLRSYKFNANFIQEQVQMYSFEDITKIRRDYDYTSYFTFEEFLEIFEPIVESLQLPNTTSRNKCITFVNVFKWGPQDVLVGQDKLFVSEDAWRILDNEVRAIEDAMKPNKKNRLSGNLQVDSNSQSGLMEDLSEASSFRDNGEYSEDEILTEDNMSNFGSDYHFTEQDSGAVIDGLKREGEDVVPPEEEEEEEEEESSEEEEVQKTTLARKQWVCFTWCVTWCYCPFCLSWCGKMKIKEIQMAWREKVALCIIIGLLSASIIFYIVGLGQIICPKQNTMTREELQKYAKKNYIGLHGRYLDITDLLKTTHAIFYEDEKNYKKFEEYLGYDLTYMFFSPLDLWGINYCTEVGANPSDNNMQWDYIYGDRYSTQRRKDLLKLAEDGNTYLHRIYNPSSDNSGPTSERKDYVHYLIHNYFKGYLVTSSKNLKPTNKEDSHVSYVIIKDNVYDITNYGSTSSFLGQFYQEVLAEPNKDVTDKYLAYEKKYRANPNRENYYSPEACLKCMKDIFFYAKVDHRNDLRCQLTNYILLIGSVILVSVIGVKFLAALRFGGKRDPEEYDKFVICQVPCYTEDDDSLRKTIDSLSTMKYDDKRKLLFIIADGMIIGSGNDRPTPRIVLDILGVDASVDPEAFAFHSIGEGPLEYNMGKIYSGLYECKGRSVPFIVVVKVGSPSERSRPGNRGKRDSQMILMRFLSKVHFNSEMSPLELEIYHQMKNVIGVNPSFYEYVLMVDADTRVMKDSLNRMVACMIHDSKIMGICGETQLESEKRSWVTMIQVYEYFISHHLSKAFESLFGSVTCLPGCFSMYRVRTPTRHIPLLISPDIITDYAENKVDTLHKKNLLSLGEDRYLTTLMLKHFPNLKLTFTPDAICKTNVPDRFSVLLSQRRRWINSTVHNLIELLFLPQLCGFLCFSLRFVVFLDLFATLTQPATIIYLLYLFYVVIARGEKLPVLSLLLLLAMYGFQVIIFLLKKQWQHVGWMIIYILALPLFGFYIPLYSFWHFDDFSWGNTRVVIDRKMRKKGKKGNNEIYDPKTIPMKKWEDYERELYEQQESSKDSRASDFNNSNGAPGSYTSSVPGLPPQFENNYAGSIPNGSVYGGETYFGGSVYAASAYQPAAPQQFNSMYQNQSSLYQPNASNMYPNTSMYSNNRASGIMPSDEEIVREIRHILSTADLMNITKKQVREKLTTFFNVDMSPKKSYINSVIESILEGKM</sequence>
<dbReference type="CDD" id="cd04190">
    <property type="entry name" value="Chitin_synth_C"/>
    <property type="match status" value="1"/>
</dbReference>
<dbReference type="PANTHER" id="PTHR22914:SF13">
    <property type="entry name" value="CHITIN SYNTHASE"/>
    <property type="match status" value="1"/>
</dbReference>
<dbReference type="SMART" id="SM00242">
    <property type="entry name" value="MYSc"/>
    <property type="match status" value="1"/>
</dbReference>
<evidence type="ECO:0000256" key="2">
    <source>
        <dbReference type="ARBA" id="ARBA00012543"/>
    </source>
</evidence>
<evidence type="ECO:0000256" key="10">
    <source>
        <dbReference type="ARBA" id="ARBA00023175"/>
    </source>
</evidence>
<evidence type="ECO:0000256" key="1">
    <source>
        <dbReference type="ARBA" id="ARBA00004651"/>
    </source>
</evidence>
<feature type="region of interest" description="Disordered" evidence="13">
    <location>
        <begin position="736"/>
        <end position="764"/>
    </location>
</feature>
<feature type="domain" description="DEK-C" evidence="16">
    <location>
        <begin position="1780"/>
        <end position="1835"/>
    </location>
</feature>
<dbReference type="Gene3D" id="1.20.120.720">
    <property type="entry name" value="Myosin VI head, motor domain, U50 subdomain"/>
    <property type="match status" value="1"/>
</dbReference>
<comment type="similarity">
    <text evidence="12">Belongs to the TRAFAC class myosin-kinesin ATPase superfamily. Myosin family.</text>
</comment>
<reference evidence="17 18" key="1">
    <citation type="submission" date="2016-08" db="EMBL/GenBank/DDBJ databases">
        <title>A Parts List for Fungal Cellulosomes Revealed by Comparative Genomics.</title>
        <authorList>
            <consortium name="DOE Joint Genome Institute"/>
            <person name="Haitjema C.H."/>
            <person name="Gilmore S.P."/>
            <person name="Henske J.K."/>
            <person name="Solomon K.V."/>
            <person name="De Groot R."/>
            <person name="Kuo A."/>
            <person name="Mondo S.J."/>
            <person name="Salamov A.A."/>
            <person name="Labutti K."/>
            <person name="Zhao Z."/>
            <person name="Chiniquy J."/>
            <person name="Barry K."/>
            <person name="Brewer H.M."/>
            <person name="Purvine S.O."/>
            <person name="Wright A.T."/>
            <person name="Boxma B."/>
            <person name="Van Alen T."/>
            <person name="Hackstein J.H."/>
            <person name="Baker S.E."/>
            <person name="Grigoriev I.V."/>
            <person name="O'Malley M.A."/>
        </authorList>
    </citation>
    <scope>NUCLEOTIDE SEQUENCE [LARGE SCALE GENOMIC DNA]</scope>
    <source>
        <strain evidence="17 18">S4</strain>
    </source>
</reference>
<dbReference type="GO" id="GO:0031505">
    <property type="term" value="P:fungal-type cell wall organization"/>
    <property type="evidence" value="ECO:0007669"/>
    <property type="project" value="TreeGrafter"/>
</dbReference>
<dbReference type="InterPro" id="IPR027417">
    <property type="entry name" value="P-loop_NTPase"/>
</dbReference>
<dbReference type="GO" id="GO:0030428">
    <property type="term" value="C:cell septum"/>
    <property type="evidence" value="ECO:0007669"/>
    <property type="project" value="TreeGrafter"/>
</dbReference>
<dbReference type="Pfam" id="PF03142">
    <property type="entry name" value="Chitin_synth_2"/>
    <property type="match status" value="1"/>
</dbReference>
<keyword evidence="18" id="KW-1185">Reference proteome</keyword>
<feature type="region of interest" description="Disordered" evidence="13">
    <location>
        <begin position="804"/>
        <end position="828"/>
    </location>
</feature>
<feature type="compositionally biased region" description="Polar residues" evidence="13">
    <location>
        <begin position="562"/>
        <end position="574"/>
    </location>
</feature>
<dbReference type="GO" id="GO:0005524">
    <property type="term" value="F:ATP binding"/>
    <property type="evidence" value="ECO:0007669"/>
    <property type="project" value="UniProtKB-UniRule"/>
</dbReference>
<keyword evidence="4" id="KW-0328">Glycosyltransferase</keyword>
<evidence type="ECO:0000313" key="18">
    <source>
        <dbReference type="Proteomes" id="UP000193944"/>
    </source>
</evidence>
<keyword evidence="5" id="KW-0808">Transferase</keyword>
<dbReference type="InterPro" id="IPR004835">
    <property type="entry name" value="Chitin_synth"/>
</dbReference>
<evidence type="ECO:0000256" key="3">
    <source>
        <dbReference type="ARBA" id="ARBA00022475"/>
    </source>
</evidence>
<evidence type="ECO:0000256" key="14">
    <source>
        <dbReference type="SAM" id="Phobius"/>
    </source>
</evidence>
<feature type="transmembrane region" description="Helical" evidence="14">
    <location>
        <begin position="873"/>
        <end position="897"/>
    </location>
</feature>
<feature type="transmembrane region" description="Helical" evidence="14">
    <location>
        <begin position="1601"/>
        <end position="1621"/>
    </location>
</feature>
<dbReference type="PROSITE" id="PS51998">
    <property type="entry name" value="DEK_C"/>
    <property type="match status" value="1"/>
</dbReference>
<dbReference type="GO" id="GO:0016459">
    <property type="term" value="C:myosin complex"/>
    <property type="evidence" value="ECO:0007669"/>
    <property type="project" value="UniProtKB-KW"/>
</dbReference>
<evidence type="ECO:0000256" key="6">
    <source>
        <dbReference type="ARBA" id="ARBA00022692"/>
    </source>
</evidence>
<keyword evidence="6 14" id="KW-0812">Transmembrane</keyword>
<keyword evidence="10 12" id="KW-0505">Motor protein</keyword>
<dbReference type="SUPFAM" id="SSF53448">
    <property type="entry name" value="Nucleotide-diphospho-sugar transferases"/>
    <property type="match status" value="1"/>
</dbReference>
<evidence type="ECO:0000256" key="13">
    <source>
        <dbReference type="SAM" id="MobiDB-lite"/>
    </source>
</evidence>
<evidence type="ECO:0000256" key="12">
    <source>
        <dbReference type="PROSITE-ProRule" id="PRU00782"/>
    </source>
</evidence>
<comment type="subcellular location">
    <subcellularLocation>
        <location evidence="1">Cell membrane</location>
        <topology evidence="1">Multi-pass membrane protein</topology>
    </subcellularLocation>
</comment>
<keyword evidence="11" id="KW-0325">Glycoprotein</keyword>
<dbReference type="Gene3D" id="1.10.10.820">
    <property type="match status" value="1"/>
</dbReference>
<keyword evidence="12" id="KW-0067">ATP-binding</keyword>
<dbReference type="OrthoDB" id="370884at2759"/>
<feature type="compositionally biased region" description="Polar residues" evidence="13">
    <location>
        <begin position="739"/>
        <end position="752"/>
    </location>
</feature>
<dbReference type="InterPro" id="IPR001609">
    <property type="entry name" value="Myosin_head_motor_dom-like"/>
</dbReference>
<dbReference type="GO" id="GO:0003774">
    <property type="term" value="F:cytoskeletal motor activity"/>
    <property type="evidence" value="ECO:0007669"/>
    <property type="project" value="UniProtKB-UniRule"/>
</dbReference>
<feature type="compositionally biased region" description="Polar residues" evidence="13">
    <location>
        <begin position="1685"/>
        <end position="1701"/>
    </location>
</feature>
<dbReference type="SUPFAM" id="SSF52540">
    <property type="entry name" value="P-loop containing nucleoside triphosphate hydrolases"/>
    <property type="match status" value="1"/>
</dbReference>
<evidence type="ECO:0000256" key="5">
    <source>
        <dbReference type="ARBA" id="ARBA00022679"/>
    </source>
</evidence>
<name>A0A1Y1WRL7_9FUNG</name>
<keyword evidence="12" id="KW-0547">Nucleotide-binding</keyword>
<feature type="compositionally biased region" description="Acidic residues" evidence="13">
    <location>
        <begin position="807"/>
        <end position="827"/>
    </location>
</feature>
<evidence type="ECO:0000313" key="17">
    <source>
        <dbReference type="EMBL" id="ORX75918.1"/>
    </source>
</evidence>
<feature type="transmembrane region" description="Helical" evidence="14">
    <location>
        <begin position="1551"/>
        <end position="1569"/>
    </location>
</feature>
<keyword evidence="9 14" id="KW-0472">Membrane</keyword>
<dbReference type="PANTHER" id="PTHR22914">
    <property type="entry name" value="CHITIN SYNTHASE"/>
    <property type="match status" value="1"/>
</dbReference>
<dbReference type="GO" id="GO:0006031">
    <property type="term" value="P:chitin biosynthetic process"/>
    <property type="evidence" value="ECO:0007669"/>
    <property type="project" value="TreeGrafter"/>
</dbReference>
<proteinExistence type="inferred from homology"/>
<evidence type="ECO:0000256" key="9">
    <source>
        <dbReference type="ARBA" id="ARBA00023136"/>
    </source>
</evidence>
<reference evidence="17 18" key="2">
    <citation type="submission" date="2016-08" db="EMBL/GenBank/DDBJ databases">
        <title>Pervasive Adenine N6-methylation of Active Genes in Fungi.</title>
        <authorList>
            <consortium name="DOE Joint Genome Institute"/>
            <person name="Mondo S.J."/>
            <person name="Dannebaum R.O."/>
            <person name="Kuo R.C."/>
            <person name="Labutti K."/>
            <person name="Haridas S."/>
            <person name="Kuo A."/>
            <person name="Salamov A."/>
            <person name="Ahrendt S.R."/>
            <person name="Lipzen A."/>
            <person name="Sullivan W."/>
            <person name="Andreopoulos W.B."/>
            <person name="Clum A."/>
            <person name="Lindquist E."/>
            <person name="Daum C."/>
            <person name="Ramamoorthy G.K."/>
            <person name="Gryganskyi A."/>
            <person name="Culley D."/>
            <person name="Magnuson J.K."/>
            <person name="James T.Y."/>
            <person name="O'Malley M.A."/>
            <person name="Stajich J.E."/>
            <person name="Spatafora J.W."/>
            <person name="Visel A."/>
            <person name="Grigoriev I.V."/>
        </authorList>
    </citation>
    <scope>NUCLEOTIDE SEQUENCE [LARGE SCALE GENOMIC DNA]</scope>
    <source>
        <strain evidence="17 18">S4</strain>
    </source>
</reference>
<dbReference type="InterPro" id="IPR029044">
    <property type="entry name" value="Nucleotide-diphossugar_trans"/>
</dbReference>
<keyword evidence="3" id="KW-1003">Cell membrane</keyword>
<feature type="binding site" evidence="12">
    <location>
        <begin position="113"/>
        <end position="120"/>
    </location>
    <ligand>
        <name>ATP</name>
        <dbReference type="ChEBI" id="CHEBI:30616"/>
    </ligand>
</feature>
<dbReference type="EC" id="2.4.1.16" evidence="2"/>
<feature type="compositionally biased region" description="Basic and acidic residues" evidence="13">
    <location>
        <begin position="1675"/>
        <end position="1684"/>
    </location>
</feature>
<dbReference type="PRINTS" id="PR00193">
    <property type="entry name" value="MYOSINHEAVY"/>
</dbReference>
<organism evidence="17 18">
    <name type="scientific">Anaeromyces robustus</name>
    <dbReference type="NCBI Taxonomy" id="1754192"/>
    <lineage>
        <taxon>Eukaryota</taxon>
        <taxon>Fungi</taxon>
        <taxon>Fungi incertae sedis</taxon>
        <taxon>Chytridiomycota</taxon>
        <taxon>Chytridiomycota incertae sedis</taxon>
        <taxon>Neocallimastigomycetes</taxon>
        <taxon>Neocallimastigales</taxon>
        <taxon>Neocallimastigaceae</taxon>
        <taxon>Anaeromyces</taxon>
    </lineage>
</organism>
<evidence type="ECO:0000256" key="11">
    <source>
        <dbReference type="ARBA" id="ARBA00023180"/>
    </source>
</evidence>
<feature type="region of interest" description="Disordered" evidence="13">
    <location>
        <begin position="562"/>
        <end position="587"/>
    </location>
</feature>
<feature type="compositionally biased region" description="Basic residues" evidence="13">
    <location>
        <begin position="575"/>
        <end position="585"/>
    </location>
</feature>
<evidence type="ECO:0000259" key="16">
    <source>
        <dbReference type="PROSITE" id="PS51998"/>
    </source>
</evidence>
<dbReference type="Pfam" id="PF08766">
    <property type="entry name" value="DEK_C"/>
    <property type="match status" value="1"/>
</dbReference>
<feature type="region of interest" description="Disordered" evidence="13">
    <location>
        <begin position="1675"/>
        <end position="1701"/>
    </location>
</feature>